<evidence type="ECO:0000256" key="7">
    <source>
        <dbReference type="SAM" id="Phobius"/>
    </source>
</evidence>
<keyword evidence="4 7" id="KW-0812">Transmembrane</keyword>
<dbReference type="GO" id="GO:0005886">
    <property type="term" value="C:plasma membrane"/>
    <property type="evidence" value="ECO:0007669"/>
    <property type="project" value="UniProtKB-SubCell"/>
</dbReference>
<protein>
    <submittedName>
        <fullName evidence="8">Uncharacterized protein</fullName>
    </submittedName>
</protein>
<dbReference type="Pfam" id="PF01891">
    <property type="entry name" value="CbiM"/>
    <property type="match status" value="1"/>
</dbReference>
<feature type="transmembrane region" description="Helical" evidence="7">
    <location>
        <begin position="57"/>
        <end position="90"/>
    </location>
</feature>
<keyword evidence="5 7" id="KW-1133">Transmembrane helix</keyword>
<evidence type="ECO:0000256" key="4">
    <source>
        <dbReference type="ARBA" id="ARBA00022692"/>
    </source>
</evidence>
<dbReference type="KEGG" id="ptrp:DCO17_02660"/>
<proteinExistence type="predicted"/>
<evidence type="ECO:0000313" key="9">
    <source>
        <dbReference type="Proteomes" id="UP000503312"/>
    </source>
</evidence>
<comment type="subcellular location">
    <subcellularLocation>
        <location evidence="1">Cell membrane</location>
        <topology evidence="1">Multi-pass membrane protein</topology>
    </subcellularLocation>
</comment>
<dbReference type="InterPro" id="IPR002751">
    <property type="entry name" value="CbiM/NikMN"/>
</dbReference>
<feature type="transmembrane region" description="Helical" evidence="7">
    <location>
        <begin position="173"/>
        <end position="198"/>
    </location>
</feature>
<dbReference type="GO" id="GO:0000041">
    <property type="term" value="P:transition metal ion transport"/>
    <property type="evidence" value="ECO:0007669"/>
    <property type="project" value="InterPro"/>
</dbReference>
<gene>
    <name evidence="8" type="ORF">DCO17_02660</name>
</gene>
<keyword evidence="6 7" id="KW-0472">Membrane</keyword>
<dbReference type="RefSeq" id="WP_173955269.1">
    <property type="nucleotide sequence ID" value="NZ_CP028942.1"/>
</dbReference>
<evidence type="ECO:0000256" key="1">
    <source>
        <dbReference type="ARBA" id="ARBA00004651"/>
    </source>
</evidence>
<feature type="transmembrane region" description="Helical" evidence="7">
    <location>
        <begin position="102"/>
        <end position="120"/>
    </location>
</feature>
<evidence type="ECO:0000313" key="8">
    <source>
        <dbReference type="EMBL" id="QKM64227.1"/>
    </source>
</evidence>
<keyword evidence="3" id="KW-1003">Cell membrane</keyword>
<dbReference type="Proteomes" id="UP000503312">
    <property type="component" value="Chromosome"/>
</dbReference>
<organism evidence="8 9">
    <name type="scientific">Polynucleobacter tropicus</name>
    <dbReference type="NCBI Taxonomy" id="1743174"/>
    <lineage>
        <taxon>Bacteria</taxon>
        <taxon>Pseudomonadati</taxon>
        <taxon>Pseudomonadota</taxon>
        <taxon>Betaproteobacteria</taxon>
        <taxon>Burkholderiales</taxon>
        <taxon>Burkholderiaceae</taxon>
        <taxon>Polynucleobacter</taxon>
    </lineage>
</organism>
<feature type="transmembrane region" description="Helical" evidence="7">
    <location>
        <begin position="132"/>
        <end position="161"/>
    </location>
</feature>
<reference evidence="8 9" key="1">
    <citation type="submission" date="2018-04" db="EMBL/GenBank/DDBJ databases">
        <title>Polynucleobacter sp. UH21B genome.</title>
        <authorList>
            <person name="Hahn M.W."/>
        </authorList>
    </citation>
    <scope>NUCLEOTIDE SEQUENCE [LARGE SCALE GENOMIC DNA]</scope>
    <source>
        <strain evidence="8 9">MWH-UH21B</strain>
    </source>
</reference>
<evidence type="ECO:0000256" key="6">
    <source>
        <dbReference type="ARBA" id="ARBA00023136"/>
    </source>
</evidence>
<dbReference type="AlphaFoldDB" id="A0A6M9PZ43"/>
<dbReference type="EMBL" id="CP028942">
    <property type="protein sequence ID" value="QKM64227.1"/>
    <property type="molecule type" value="Genomic_DNA"/>
</dbReference>
<keyword evidence="9" id="KW-1185">Reference proteome</keyword>
<feature type="transmembrane region" description="Helical" evidence="7">
    <location>
        <begin position="26"/>
        <end position="45"/>
    </location>
</feature>
<accession>A0A6M9PZ43</accession>
<evidence type="ECO:0000256" key="2">
    <source>
        <dbReference type="ARBA" id="ARBA00022448"/>
    </source>
</evidence>
<evidence type="ECO:0000256" key="3">
    <source>
        <dbReference type="ARBA" id="ARBA00022475"/>
    </source>
</evidence>
<sequence length="214" mass="23277">MTWVGLAVFIFLGALLKSPPSIFSKPPLSFLAVAAILFLAIAWNVSPTLPGQAPGKFYGLIFHFYGAALLTAMFGPAIALTILLPVAFLGIFVLQGGMIEAAQHYLMVCVLPTFFAYLTIQVIQKYIPKHLFVLILGNGYVAAFLSVILSGIVLLIGKMLFASTGTHIDLEGWLLGLIIIAFMEGSLSGMLLAIFLIYRPNWVSTYNESAYMNH</sequence>
<evidence type="ECO:0000256" key="5">
    <source>
        <dbReference type="ARBA" id="ARBA00022989"/>
    </source>
</evidence>
<keyword evidence="2" id="KW-0813">Transport</keyword>
<dbReference type="Gene3D" id="1.10.1760.20">
    <property type="match status" value="1"/>
</dbReference>
<name>A0A6M9PZ43_9BURK</name>